<comment type="similarity">
    <text evidence="1">Belongs to the peptidase C1 family.</text>
</comment>
<dbReference type="Proteomes" id="UP000677228">
    <property type="component" value="Unassembled WGS sequence"/>
</dbReference>
<organism evidence="4 7">
    <name type="scientific">Didymodactylos carnosus</name>
    <dbReference type="NCBI Taxonomy" id="1234261"/>
    <lineage>
        <taxon>Eukaryota</taxon>
        <taxon>Metazoa</taxon>
        <taxon>Spiralia</taxon>
        <taxon>Gnathifera</taxon>
        <taxon>Rotifera</taxon>
        <taxon>Eurotatoria</taxon>
        <taxon>Bdelloidea</taxon>
        <taxon>Philodinida</taxon>
        <taxon>Philodinidae</taxon>
        <taxon>Didymodactylos</taxon>
    </lineage>
</organism>
<dbReference type="Proteomes" id="UP000663829">
    <property type="component" value="Unassembled WGS sequence"/>
</dbReference>
<dbReference type="GO" id="GO:0008234">
    <property type="term" value="F:cysteine-type peptidase activity"/>
    <property type="evidence" value="ECO:0007669"/>
    <property type="project" value="InterPro"/>
</dbReference>
<dbReference type="AlphaFoldDB" id="A0A815W9N5"/>
<feature type="domain" description="Peptidase C1A papain C-terminal" evidence="2">
    <location>
        <begin position="45"/>
        <end position="269"/>
    </location>
</feature>
<gene>
    <name evidence="4" type="ORF">GPM918_LOCUS38896</name>
    <name evidence="3" type="ORF">OVA965_LOCUS32978</name>
    <name evidence="6" type="ORF">SRO942_LOCUS39750</name>
    <name evidence="5" type="ORF">TMI583_LOCUS33854</name>
</gene>
<dbReference type="EMBL" id="CAJNOQ010026449">
    <property type="protein sequence ID" value="CAF1545758.1"/>
    <property type="molecule type" value="Genomic_DNA"/>
</dbReference>
<dbReference type="EMBL" id="CAJNOK010026209">
    <property type="protein sequence ID" value="CAF1399559.1"/>
    <property type="molecule type" value="Genomic_DNA"/>
</dbReference>
<proteinExistence type="inferred from homology"/>
<dbReference type="Gene3D" id="3.90.70.10">
    <property type="entry name" value="Cysteine proteinases"/>
    <property type="match status" value="1"/>
</dbReference>
<dbReference type="InterPro" id="IPR000668">
    <property type="entry name" value="Peptidase_C1A_C"/>
</dbReference>
<evidence type="ECO:0000313" key="4">
    <source>
        <dbReference type="EMBL" id="CAF1545758.1"/>
    </source>
</evidence>
<accession>A0A815W9N5</accession>
<dbReference type="InterPro" id="IPR025660">
    <property type="entry name" value="Pept_his_AS"/>
</dbReference>
<dbReference type="PANTHER" id="PTHR12411">
    <property type="entry name" value="CYSTEINE PROTEASE FAMILY C1-RELATED"/>
    <property type="match status" value="1"/>
</dbReference>
<sequence length="323" mass="37174">MGVEYFVNPQTGSVNPVNGKKGTNGRKPTIHTKKLKAGMTKNLALPSSVDLRQYMTPVEEQGTKMNSCVANALAGAVEYLMLRESGVHIDVSRLFIFYNSRIIEEKTRHIDNTGVTIESGIKAIQKFGVCRESTWPYDPRLVNQEPSQKAFDEARRITIEPLQVQMDLDTMRECLAMGYPFCFGLKLFSSFQTVELNQGYIPMPEVTERLLNKKGYHAVLAVGYDDEEQHFIIRNSWGRKWGDQGYGYIPYSYMTNFQLVDPTDVFAITQVTQRPLHERPWPKTNRHQPLYPAHRFYPVQRYPVHAMFPIFPRVGFPILPYRI</sequence>
<dbReference type="SMART" id="SM00645">
    <property type="entry name" value="Pept_C1"/>
    <property type="match status" value="1"/>
</dbReference>
<evidence type="ECO:0000313" key="6">
    <source>
        <dbReference type="EMBL" id="CAF4406527.1"/>
    </source>
</evidence>
<dbReference type="EMBL" id="CAJOBA010047935">
    <property type="protein sequence ID" value="CAF4207022.1"/>
    <property type="molecule type" value="Genomic_DNA"/>
</dbReference>
<evidence type="ECO:0000259" key="2">
    <source>
        <dbReference type="SMART" id="SM00645"/>
    </source>
</evidence>
<dbReference type="GO" id="GO:0006508">
    <property type="term" value="P:proteolysis"/>
    <property type="evidence" value="ECO:0007669"/>
    <property type="project" value="InterPro"/>
</dbReference>
<dbReference type="OrthoDB" id="9971138at2759"/>
<dbReference type="SUPFAM" id="SSF54001">
    <property type="entry name" value="Cysteine proteinases"/>
    <property type="match status" value="1"/>
</dbReference>
<dbReference type="CDD" id="cd02619">
    <property type="entry name" value="Peptidase_C1"/>
    <property type="match status" value="1"/>
</dbReference>
<evidence type="ECO:0000313" key="3">
    <source>
        <dbReference type="EMBL" id="CAF1399559.1"/>
    </source>
</evidence>
<dbReference type="EMBL" id="CAJOBC010092109">
    <property type="protein sequence ID" value="CAF4406527.1"/>
    <property type="molecule type" value="Genomic_DNA"/>
</dbReference>
<protein>
    <recommendedName>
        <fullName evidence="2">Peptidase C1A papain C-terminal domain-containing protein</fullName>
    </recommendedName>
</protein>
<dbReference type="Pfam" id="PF00112">
    <property type="entry name" value="Peptidase_C1"/>
    <property type="match status" value="1"/>
</dbReference>
<reference evidence="4" key="1">
    <citation type="submission" date="2021-02" db="EMBL/GenBank/DDBJ databases">
        <authorList>
            <person name="Nowell W R."/>
        </authorList>
    </citation>
    <scope>NUCLEOTIDE SEQUENCE</scope>
</reference>
<dbReference type="Proteomes" id="UP000682733">
    <property type="component" value="Unassembled WGS sequence"/>
</dbReference>
<evidence type="ECO:0000256" key="1">
    <source>
        <dbReference type="ARBA" id="ARBA00008455"/>
    </source>
</evidence>
<dbReference type="Proteomes" id="UP000681722">
    <property type="component" value="Unassembled WGS sequence"/>
</dbReference>
<dbReference type="InterPro" id="IPR013128">
    <property type="entry name" value="Peptidase_C1A"/>
</dbReference>
<evidence type="ECO:0000313" key="5">
    <source>
        <dbReference type="EMBL" id="CAF4207022.1"/>
    </source>
</evidence>
<evidence type="ECO:0000313" key="7">
    <source>
        <dbReference type="Proteomes" id="UP000663829"/>
    </source>
</evidence>
<dbReference type="PROSITE" id="PS00639">
    <property type="entry name" value="THIOL_PROTEASE_HIS"/>
    <property type="match status" value="1"/>
</dbReference>
<dbReference type="InterPro" id="IPR038765">
    <property type="entry name" value="Papain-like_cys_pep_sf"/>
</dbReference>
<name>A0A815W9N5_9BILA</name>
<comment type="caution">
    <text evidence="4">The sequence shown here is derived from an EMBL/GenBank/DDBJ whole genome shotgun (WGS) entry which is preliminary data.</text>
</comment>
<keyword evidence="7" id="KW-1185">Reference proteome</keyword>